<evidence type="ECO:0000313" key="4">
    <source>
        <dbReference type="Proteomes" id="UP001592531"/>
    </source>
</evidence>
<feature type="transmembrane region" description="Helical" evidence="1">
    <location>
        <begin position="136"/>
        <end position="156"/>
    </location>
</feature>
<comment type="caution">
    <text evidence="3">The sequence shown here is derived from an EMBL/GenBank/DDBJ whole genome shotgun (WGS) entry which is preliminary data.</text>
</comment>
<keyword evidence="1" id="KW-0812">Transmembrane</keyword>
<evidence type="ECO:0000256" key="1">
    <source>
        <dbReference type="SAM" id="Phobius"/>
    </source>
</evidence>
<dbReference type="InterPro" id="IPR003675">
    <property type="entry name" value="Rce1/LyrA-like_dom"/>
</dbReference>
<name>A0ABV6VVE4_9ACTN</name>
<reference evidence="3 4" key="1">
    <citation type="submission" date="2024-09" db="EMBL/GenBank/DDBJ databases">
        <authorList>
            <person name="Lee S.D."/>
        </authorList>
    </citation>
    <scope>NUCLEOTIDE SEQUENCE [LARGE SCALE GENOMIC DNA]</scope>
    <source>
        <strain evidence="3 4">N8-3</strain>
    </source>
</reference>
<dbReference type="Proteomes" id="UP001592531">
    <property type="component" value="Unassembled WGS sequence"/>
</dbReference>
<feature type="transmembrane region" description="Helical" evidence="1">
    <location>
        <begin position="64"/>
        <end position="85"/>
    </location>
</feature>
<gene>
    <name evidence="3" type="ORF">ACEZDE_13540</name>
</gene>
<dbReference type="EMBL" id="JBHFAB010000008">
    <property type="protein sequence ID" value="MFC1417663.1"/>
    <property type="molecule type" value="Genomic_DNA"/>
</dbReference>
<accession>A0ABV6VVE4</accession>
<sequence>MATAVTVAVLVLANLTNNRWAPGWGLLTAAVTVAVLLAVLRPVCADWADTAELTGLAPATLPRGARWCLSLIGIVAAVYLVGALLPFTRDLFADRRTDALPGDTVAAKVLLYVPFGTVLLEEFAFRGALYGLVRRAHGTVPATVLSSVLFGLWHILPSLHLSTEKPALTPLFGDSVWGAVAADAGAVLFTALSGVVFCELRRRSGSLLAPIGLHWATNALGYVAAYLIAQT</sequence>
<dbReference type="RefSeq" id="WP_380535960.1">
    <property type="nucleotide sequence ID" value="NZ_JBHFAB010000008.1"/>
</dbReference>
<feature type="transmembrane region" description="Helical" evidence="1">
    <location>
        <begin position="23"/>
        <end position="43"/>
    </location>
</feature>
<dbReference type="InterPro" id="IPR015837">
    <property type="entry name" value="UCP026622_CAAX_protease"/>
</dbReference>
<evidence type="ECO:0000313" key="3">
    <source>
        <dbReference type="EMBL" id="MFC1417663.1"/>
    </source>
</evidence>
<keyword evidence="1" id="KW-1133">Transmembrane helix</keyword>
<feature type="domain" description="CAAX prenyl protease 2/Lysostaphin resistance protein A-like" evidence="2">
    <location>
        <begin position="109"/>
        <end position="220"/>
    </location>
</feature>
<organism evidence="3 4">
    <name type="scientific">Streptacidiphilus cavernicola</name>
    <dbReference type="NCBI Taxonomy" id="3342716"/>
    <lineage>
        <taxon>Bacteria</taxon>
        <taxon>Bacillati</taxon>
        <taxon>Actinomycetota</taxon>
        <taxon>Actinomycetes</taxon>
        <taxon>Kitasatosporales</taxon>
        <taxon>Streptomycetaceae</taxon>
        <taxon>Streptacidiphilus</taxon>
    </lineage>
</organism>
<protein>
    <submittedName>
        <fullName evidence="3">Lysostaphin resistance A-like protein</fullName>
    </submittedName>
</protein>
<proteinExistence type="predicted"/>
<dbReference type="PIRSF" id="PIRSF026622">
    <property type="entry name" value="Proteas_026622"/>
    <property type="match status" value="1"/>
</dbReference>
<evidence type="ECO:0000259" key="2">
    <source>
        <dbReference type="Pfam" id="PF02517"/>
    </source>
</evidence>
<keyword evidence="1" id="KW-0472">Membrane</keyword>
<feature type="transmembrane region" description="Helical" evidence="1">
    <location>
        <begin position="207"/>
        <end position="229"/>
    </location>
</feature>
<feature type="transmembrane region" description="Helical" evidence="1">
    <location>
        <begin position="105"/>
        <end position="124"/>
    </location>
</feature>
<dbReference type="Pfam" id="PF02517">
    <property type="entry name" value="Rce1-like"/>
    <property type="match status" value="1"/>
</dbReference>
<keyword evidence="4" id="KW-1185">Reference proteome</keyword>
<feature type="transmembrane region" description="Helical" evidence="1">
    <location>
        <begin position="176"/>
        <end position="200"/>
    </location>
</feature>